<keyword evidence="12" id="KW-1185">Reference proteome</keyword>
<keyword evidence="3 6" id="KW-0347">Helicase</keyword>
<dbReference type="InterPro" id="IPR014001">
    <property type="entry name" value="Helicase_ATP-bd"/>
</dbReference>
<dbReference type="InterPro" id="IPR044742">
    <property type="entry name" value="DEAD/DEAH_RhlB"/>
</dbReference>
<feature type="domain" description="Helicase ATP-binding" evidence="9">
    <location>
        <begin position="128"/>
        <end position="307"/>
    </location>
</feature>
<proteinExistence type="inferred from homology"/>
<dbReference type="AlphaFoldDB" id="A0A976FDS5"/>
<dbReference type="GeneID" id="94345470"/>
<comment type="caution">
    <text evidence="11">The sequence shown here is derived from an EMBL/GenBank/DDBJ whole genome shotgun (WGS) entry which is preliminary data.</text>
</comment>
<feature type="compositionally biased region" description="Basic residues" evidence="8">
    <location>
        <begin position="31"/>
        <end position="45"/>
    </location>
</feature>
<dbReference type="PANTHER" id="PTHR24031">
    <property type="entry name" value="RNA HELICASE"/>
    <property type="match status" value="1"/>
</dbReference>
<dbReference type="PROSITE" id="PS51194">
    <property type="entry name" value="HELICASE_CTER"/>
    <property type="match status" value="1"/>
</dbReference>
<comment type="function">
    <text evidence="7">RNA helicase.</text>
</comment>
<feature type="region of interest" description="Disordered" evidence="8">
    <location>
        <begin position="571"/>
        <end position="596"/>
    </location>
</feature>
<dbReference type="InterPro" id="IPR011545">
    <property type="entry name" value="DEAD/DEAH_box_helicase_dom"/>
</dbReference>
<dbReference type="Pfam" id="PF00271">
    <property type="entry name" value="Helicase_C"/>
    <property type="match status" value="1"/>
</dbReference>
<dbReference type="GO" id="GO:0016787">
    <property type="term" value="F:hydrolase activity"/>
    <property type="evidence" value="ECO:0007669"/>
    <property type="project" value="UniProtKB-KW"/>
</dbReference>
<comment type="catalytic activity">
    <reaction evidence="7">
        <text>ATP + H2O = ADP + phosphate + H(+)</text>
        <dbReference type="Rhea" id="RHEA:13065"/>
        <dbReference type="ChEBI" id="CHEBI:15377"/>
        <dbReference type="ChEBI" id="CHEBI:15378"/>
        <dbReference type="ChEBI" id="CHEBI:30616"/>
        <dbReference type="ChEBI" id="CHEBI:43474"/>
        <dbReference type="ChEBI" id="CHEBI:456216"/>
        <dbReference type="EC" id="3.6.4.13"/>
    </reaction>
</comment>
<dbReference type="KEGG" id="blac:94345470"/>
<evidence type="ECO:0000256" key="1">
    <source>
        <dbReference type="ARBA" id="ARBA00022741"/>
    </source>
</evidence>
<dbReference type="EC" id="3.6.4.13" evidence="7"/>
<evidence type="ECO:0000259" key="10">
    <source>
        <dbReference type="PROSITE" id="PS51194"/>
    </source>
</evidence>
<feature type="region of interest" description="Disordered" evidence="8">
    <location>
        <begin position="1"/>
        <end position="71"/>
    </location>
</feature>
<feature type="domain" description="Helicase C-terminal" evidence="10">
    <location>
        <begin position="333"/>
        <end position="487"/>
    </location>
</feature>
<keyword evidence="5 7" id="KW-0694">RNA-binding</keyword>
<evidence type="ECO:0000256" key="5">
    <source>
        <dbReference type="ARBA" id="ARBA00022884"/>
    </source>
</evidence>
<dbReference type="GO" id="GO:0005524">
    <property type="term" value="F:ATP binding"/>
    <property type="evidence" value="ECO:0007669"/>
    <property type="project" value="UniProtKB-UniRule"/>
</dbReference>
<feature type="compositionally biased region" description="Gly residues" evidence="8">
    <location>
        <begin position="578"/>
        <end position="590"/>
    </location>
</feature>
<evidence type="ECO:0000256" key="3">
    <source>
        <dbReference type="ARBA" id="ARBA00022806"/>
    </source>
</evidence>
<dbReference type="Proteomes" id="UP000294530">
    <property type="component" value="Unassembled WGS sequence"/>
</dbReference>
<dbReference type="SMART" id="SM00487">
    <property type="entry name" value="DEXDc"/>
    <property type="match status" value="1"/>
</dbReference>
<keyword evidence="2 6" id="KW-0378">Hydrolase</keyword>
<dbReference type="GO" id="GO:0003724">
    <property type="term" value="F:RNA helicase activity"/>
    <property type="evidence" value="ECO:0007669"/>
    <property type="project" value="UniProtKB-EC"/>
</dbReference>
<evidence type="ECO:0000259" key="9">
    <source>
        <dbReference type="PROSITE" id="PS51192"/>
    </source>
</evidence>
<dbReference type="Gene3D" id="3.40.50.300">
    <property type="entry name" value="P-loop containing nucleotide triphosphate hydrolases"/>
    <property type="match status" value="2"/>
</dbReference>
<dbReference type="OrthoDB" id="193716at2759"/>
<protein>
    <recommendedName>
        <fullName evidence="7">ATP-dependent RNA helicase</fullName>
        <ecNumber evidence="7">3.6.4.13</ecNumber>
    </recommendedName>
</protein>
<dbReference type="GO" id="GO:0003723">
    <property type="term" value="F:RNA binding"/>
    <property type="evidence" value="ECO:0007669"/>
    <property type="project" value="UniProtKB-UniRule"/>
</dbReference>
<sequence length="596" mass="66306">MLGFERNASSSTNWRRKTPSGEGKESDSEHQKKKPRRGGRRNKKVKAIEISTSPDNDKQAPDTTKPMTASPVVITNPMLDLPVASKPPNLDYLSDVLFASLDISANSKRAIVEDLKYERLTHVQNETFALILDGRDVLAKAKTGNGKTIAFLLPVIENLVKQGPSLEVIPVLAVSPTRELALQIATEAKRLTKFHDLKIACLVGGVPIKKDERTLTSTVPIDILVATPGRLFDHIKQNTGSIATRLGQSSVLILDEADRLLDMGFRKEVMRIIEYLPKERQTLLFSATLPASTKELKKVALRRDFAFIDTIDENEADTNVQTEQEFIVCRMDDVIPMVETILREHMKLPAYKVMIFFPTARSAQFMAQLFQIAGFPGVLAIHSRKSQAVRTKTAEAFRKGHKVMMFSSDVSARGVDYPDVSLVLQVGLTDRDQYIHRLGRTARAGMTGKGVLVLAEFEKPLLNNLVDLPLTRSNTFTSKKLVQSDLSTLKVMKNLKTYCELEKSAQQSYQAWLGFYNSNVKRLKIDTVELVRLAAEYSRIIGLKEVPKLEKKTLRKMGLLGVAGIESSAYTRETGNGRNTGGSNGRGGTSEGYERR</sequence>
<evidence type="ECO:0000256" key="4">
    <source>
        <dbReference type="ARBA" id="ARBA00022840"/>
    </source>
</evidence>
<evidence type="ECO:0000256" key="7">
    <source>
        <dbReference type="RuleBase" id="RU365068"/>
    </source>
</evidence>
<dbReference type="InterPro" id="IPR027417">
    <property type="entry name" value="P-loop_NTPase"/>
</dbReference>
<reference evidence="11 12" key="1">
    <citation type="journal article" date="2021" name="Genome Biol.">
        <title>AFLAP: assembly-free linkage analysis pipeline using k-mers from genome sequencing data.</title>
        <authorList>
            <person name="Fletcher K."/>
            <person name="Zhang L."/>
            <person name="Gil J."/>
            <person name="Han R."/>
            <person name="Cavanaugh K."/>
            <person name="Michelmore R."/>
        </authorList>
    </citation>
    <scope>NUCLEOTIDE SEQUENCE [LARGE SCALE GENOMIC DNA]</scope>
    <source>
        <strain evidence="11 12">SF5</strain>
    </source>
</reference>
<comment type="similarity">
    <text evidence="6">Belongs to the DEAD box helicase family.</text>
</comment>
<evidence type="ECO:0000313" key="12">
    <source>
        <dbReference type="Proteomes" id="UP000294530"/>
    </source>
</evidence>
<keyword evidence="4 6" id="KW-0067">ATP-binding</keyword>
<organism evidence="11 12">
    <name type="scientific">Bremia lactucae</name>
    <name type="common">Lettuce downy mildew</name>
    <dbReference type="NCBI Taxonomy" id="4779"/>
    <lineage>
        <taxon>Eukaryota</taxon>
        <taxon>Sar</taxon>
        <taxon>Stramenopiles</taxon>
        <taxon>Oomycota</taxon>
        <taxon>Peronosporomycetes</taxon>
        <taxon>Peronosporales</taxon>
        <taxon>Peronosporaceae</taxon>
        <taxon>Bremia</taxon>
    </lineage>
</organism>
<dbReference type="Pfam" id="PF00270">
    <property type="entry name" value="DEAD"/>
    <property type="match status" value="1"/>
</dbReference>
<evidence type="ECO:0000313" key="11">
    <source>
        <dbReference type="EMBL" id="TDH65015.1"/>
    </source>
</evidence>
<dbReference type="CDD" id="cd00268">
    <property type="entry name" value="DEADc"/>
    <property type="match status" value="1"/>
</dbReference>
<dbReference type="PROSITE" id="PS00039">
    <property type="entry name" value="DEAD_ATP_HELICASE"/>
    <property type="match status" value="1"/>
</dbReference>
<dbReference type="SUPFAM" id="SSF52540">
    <property type="entry name" value="P-loop containing nucleoside triphosphate hydrolases"/>
    <property type="match status" value="2"/>
</dbReference>
<gene>
    <name evidence="11" type="ORF">CCR75_001698</name>
</gene>
<dbReference type="RefSeq" id="XP_067814514.1">
    <property type="nucleotide sequence ID" value="XM_067959799.1"/>
</dbReference>
<dbReference type="InterPro" id="IPR000629">
    <property type="entry name" value="RNA-helicase_DEAD-box_CS"/>
</dbReference>
<dbReference type="CDD" id="cd18787">
    <property type="entry name" value="SF2_C_DEAD"/>
    <property type="match status" value="1"/>
</dbReference>
<dbReference type="EMBL" id="SHOA02000002">
    <property type="protein sequence ID" value="TDH65015.1"/>
    <property type="molecule type" value="Genomic_DNA"/>
</dbReference>
<dbReference type="PROSITE" id="PS51192">
    <property type="entry name" value="HELICASE_ATP_BIND_1"/>
    <property type="match status" value="1"/>
</dbReference>
<comment type="domain">
    <text evidence="7">The Q motif is unique to and characteristic of the DEAD box family of RNA helicases and controls ATP binding and hydrolysis.</text>
</comment>
<dbReference type="SMART" id="SM00490">
    <property type="entry name" value="HELICc"/>
    <property type="match status" value="1"/>
</dbReference>
<keyword evidence="1 6" id="KW-0547">Nucleotide-binding</keyword>
<evidence type="ECO:0000256" key="6">
    <source>
        <dbReference type="RuleBase" id="RU000492"/>
    </source>
</evidence>
<dbReference type="InterPro" id="IPR001650">
    <property type="entry name" value="Helicase_C-like"/>
</dbReference>
<evidence type="ECO:0000256" key="2">
    <source>
        <dbReference type="ARBA" id="ARBA00022801"/>
    </source>
</evidence>
<name>A0A976FDS5_BRELC</name>
<accession>A0A976FDS5</accession>
<evidence type="ECO:0000256" key="8">
    <source>
        <dbReference type="SAM" id="MobiDB-lite"/>
    </source>
</evidence>